<dbReference type="Gramene" id="GBG66523">
    <property type="protein sequence ID" value="GBG66523"/>
    <property type="gene ID" value="CBR_g63105"/>
</dbReference>
<dbReference type="AlphaFoldDB" id="A0A388K9B3"/>
<comment type="caution">
    <text evidence="1">The sequence shown here is derived from an EMBL/GenBank/DDBJ whole genome shotgun (WGS) entry which is preliminary data.</text>
</comment>
<organism evidence="1 2">
    <name type="scientific">Chara braunii</name>
    <name type="common">Braun's stonewort</name>
    <dbReference type="NCBI Taxonomy" id="69332"/>
    <lineage>
        <taxon>Eukaryota</taxon>
        <taxon>Viridiplantae</taxon>
        <taxon>Streptophyta</taxon>
        <taxon>Charophyceae</taxon>
        <taxon>Charales</taxon>
        <taxon>Characeae</taxon>
        <taxon>Chara</taxon>
    </lineage>
</organism>
<protein>
    <submittedName>
        <fullName evidence="1">Uncharacterized protein</fullName>
    </submittedName>
</protein>
<sequence length="102" mass="11347">MSYIHRGYCSIHAVGIAGRQVANMAWTRLLNAEVGVRPDTADVDYTYVRWRATVQTVDRGSTDVFRLSESAGMLVIKGRCRQGAEGLRRMMRVVVLGGESGW</sequence>
<gene>
    <name evidence="1" type="ORF">CBR_g63105</name>
</gene>
<dbReference type="Proteomes" id="UP000265515">
    <property type="component" value="Unassembled WGS sequence"/>
</dbReference>
<name>A0A388K9B3_CHABU</name>
<evidence type="ECO:0000313" key="1">
    <source>
        <dbReference type="EMBL" id="GBG66523.1"/>
    </source>
</evidence>
<keyword evidence="2" id="KW-1185">Reference proteome</keyword>
<evidence type="ECO:0000313" key="2">
    <source>
        <dbReference type="Proteomes" id="UP000265515"/>
    </source>
</evidence>
<accession>A0A388K9B3</accession>
<dbReference type="EMBL" id="BFEA01000075">
    <property type="protein sequence ID" value="GBG66523.1"/>
    <property type="molecule type" value="Genomic_DNA"/>
</dbReference>
<proteinExistence type="predicted"/>
<reference evidence="1 2" key="1">
    <citation type="journal article" date="2018" name="Cell">
        <title>The Chara Genome: Secondary Complexity and Implications for Plant Terrestrialization.</title>
        <authorList>
            <person name="Nishiyama T."/>
            <person name="Sakayama H."/>
            <person name="Vries J.D."/>
            <person name="Buschmann H."/>
            <person name="Saint-Marcoux D."/>
            <person name="Ullrich K.K."/>
            <person name="Haas F.B."/>
            <person name="Vanderstraeten L."/>
            <person name="Becker D."/>
            <person name="Lang D."/>
            <person name="Vosolsobe S."/>
            <person name="Rombauts S."/>
            <person name="Wilhelmsson P.K.I."/>
            <person name="Janitza P."/>
            <person name="Kern R."/>
            <person name="Heyl A."/>
            <person name="Rumpler F."/>
            <person name="Villalobos L.I.A.C."/>
            <person name="Clay J.M."/>
            <person name="Skokan R."/>
            <person name="Toyoda A."/>
            <person name="Suzuki Y."/>
            <person name="Kagoshima H."/>
            <person name="Schijlen E."/>
            <person name="Tajeshwar N."/>
            <person name="Catarino B."/>
            <person name="Hetherington A.J."/>
            <person name="Saltykova A."/>
            <person name="Bonnot C."/>
            <person name="Breuninger H."/>
            <person name="Symeonidi A."/>
            <person name="Radhakrishnan G.V."/>
            <person name="Van Nieuwerburgh F."/>
            <person name="Deforce D."/>
            <person name="Chang C."/>
            <person name="Karol K.G."/>
            <person name="Hedrich R."/>
            <person name="Ulvskov P."/>
            <person name="Glockner G."/>
            <person name="Delwiche C.F."/>
            <person name="Petrasek J."/>
            <person name="Van de Peer Y."/>
            <person name="Friml J."/>
            <person name="Beilby M."/>
            <person name="Dolan L."/>
            <person name="Kohara Y."/>
            <person name="Sugano S."/>
            <person name="Fujiyama A."/>
            <person name="Delaux P.-M."/>
            <person name="Quint M."/>
            <person name="TheiBen G."/>
            <person name="Hagemann M."/>
            <person name="Harholt J."/>
            <person name="Dunand C."/>
            <person name="Zachgo S."/>
            <person name="Langdale J."/>
            <person name="Maumus F."/>
            <person name="Straeten D.V.D."/>
            <person name="Gould S.B."/>
            <person name="Rensing S.A."/>
        </authorList>
    </citation>
    <scope>NUCLEOTIDE SEQUENCE [LARGE SCALE GENOMIC DNA]</scope>
    <source>
        <strain evidence="1 2">S276</strain>
    </source>
</reference>